<gene>
    <name evidence="2" type="ORF">DQQ10_18440</name>
</gene>
<dbReference type="EMBL" id="QMFY01000010">
    <property type="protein sequence ID" value="RAV99579.1"/>
    <property type="molecule type" value="Genomic_DNA"/>
</dbReference>
<dbReference type="Proteomes" id="UP000251889">
    <property type="component" value="Unassembled WGS sequence"/>
</dbReference>
<evidence type="ECO:0000256" key="1">
    <source>
        <dbReference type="SAM" id="SignalP"/>
    </source>
</evidence>
<dbReference type="InterPro" id="IPR026444">
    <property type="entry name" value="Secre_tail"/>
</dbReference>
<dbReference type="AlphaFoldDB" id="A0A364XYK1"/>
<comment type="caution">
    <text evidence="2">The sequence shown here is derived from an EMBL/GenBank/DDBJ whole genome shotgun (WGS) entry which is preliminary data.</text>
</comment>
<proteinExistence type="predicted"/>
<sequence length="558" mass="63861">MRFYRPLILILLLVFNKIASAQDFVNVPFKNTDLPLILIDPHGQQIVDWYEITADMGVVYNGVGMRNDTAHVFNNYNGKIAIEIRGSSSQMFPKKQYKVELRNSAGEDITAPLLGMPAEADWVLFAPYNDKALMRDVLAYKLGRDLGRYAPRTRYCEVVMKVIDDSNTPHYVYQGIYVLIEKIKRDKNRVDIAKLNPDENTGDDLTGGYIVKIDKTTGDSGGEWYSEHRPHGTTNQTPIRFQLEYPKWSEASAQQKNYIQNHIAKFEDALAGKYFTDPVNGYAKYIDINSFIDFMIIQEISRNVDGYRLSTFFHKQKDSDGGKLVMGPLWDFNLAFGNANYCAGSSLQGWMYDRFNQDCPNDGNFIPFWWRRLMEDPSFERQFARRWANLREGVLSTSAIHQDIDSIYGVLNAESAGRNFKAWPVLGRHIWPNDFVGATFEQEINYLKGWIEDRMSWIDANTPVITSTDQPVPFNFVFNYGKNPISSEVKFDYTTKVPGQMQILLLDATGRTVTQIEEKHASPGKYFQNIPRAELQPGLHIVKVSFNGETIVTKLVVQ</sequence>
<name>A0A364XYK1_9BACT</name>
<evidence type="ECO:0000313" key="3">
    <source>
        <dbReference type="Proteomes" id="UP000251889"/>
    </source>
</evidence>
<dbReference type="InterPro" id="IPR014867">
    <property type="entry name" value="Spore_coat_CotH_CotH2/3/7"/>
</dbReference>
<keyword evidence="3" id="KW-1185">Reference proteome</keyword>
<accession>A0A364XYK1</accession>
<dbReference type="OrthoDB" id="9803752at2"/>
<keyword evidence="2" id="KW-0946">Virion</keyword>
<feature type="signal peptide" evidence="1">
    <location>
        <begin position="1"/>
        <end position="21"/>
    </location>
</feature>
<dbReference type="Pfam" id="PF08757">
    <property type="entry name" value="CotH"/>
    <property type="match status" value="1"/>
</dbReference>
<dbReference type="RefSeq" id="WP_112748366.1">
    <property type="nucleotide sequence ID" value="NZ_QMFY01000010.1"/>
</dbReference>
<protein>
    <submittedName>
        <fullName evidence="2">Spore coat protein CotH</fullName>
    </submittedName>
</protein>
<keyword evidence="1" id="KW-0732">Signal</keyword>
<evidence type="ECO:0000313" key="2">
    <source>
        <dbReference type="EMBL" id="RAV99579.1"/>
    </source>
</evidence>
<dbReference type="NCBIfam" id="TIGR04183">
    <property type="entry name" value="Por_Secre_tail"/>
    <property type="match status" value="1"/>
</dbReference>
<organism evidence="2 3">
    <name type="scientific">Pseudochryseolinea flava</name>
    <dbReference type="NCBI Taxonomy" id="2059302"/>
    <lineage>
        <taxon>Bacteria</taxon>
        <taxon>Pseudomonadati</taxon>
        <taxon>Bacteroidota</taxon>
        <taxon>Cytophagia</taxon>
        <taxon>Cytophagales</taxon>
        <taxon>Fulvivirgaceae</taxon>
        <taxon>Pseudochryseolinea</taxon>
    </lineage>
</organism>
<reference evidence="2 3" key="1">
    <citation type="submission" date="2018-06" db="EMBL/GenBank/DDBJ databases">
        <title>Chryseolinea flavus sp. nov., a member of the phylum Bacteroidetes isolated from soil.</title>
        <authorList>
            <person name="Li Y."/>
            <person name="Wang J."/>
        </authorList>
    </citation>
    <scope>NUCLEOTIDE SEQUENCE [LARGE SCALE GENOMIC DNA]</scope>
    <source>
        <strain evidence="2 3">SDU1-6</strain>
    </source>
</reference>
<keyword evidence="2" id="KW-0167">Capsid protein</keyword>
<feature type="chain" id="PRO_5016685128" evidence="1">
    <location>
        <begin position="22"/>
        <end position="558"/>
    </location>
</feature>